<feature type="signal peptide" evidence="1">
    <location>
        <begin position="1"/>
        <end position="18"/>
    </location>
</feature>
<dbReference type="EMBL" id="KV442141">
    <property type="protein sequence ID" value="OAQ22815.1"/>
    <property type="molecule type" value="Genomic_DNA"/>
</dbReference>
<gene>
    <name evidence="2" type="ORF">K457DRAFT_143222</name>
</gene>
<keyword evidence="3" id="KW-1185">Reference proteome</keyword>
<proteinExistence type="predicted"/>
<keyword evidence="1" id="KW-0732">Signal</keyword>
<feature type="chain" id="PRO_5008275786" evidence="1">
    <location>
        <begin position="19"/>
        <end position="74"/>
    </location>
</feature>
<organism evidence="2 3">
    <name type="scientific">Linnemannia elongata AG-77</name>
    <dbReference type="NCBI Taxonomy" id="1314771"/>
    <lineage>
        <taxon>Eukaryota</taxon>
        <taxon>Fungi</taxon>
        <taxon>Fungi incertae sedis</taxon>
        <taxon>Mucoromycota</taxon>
        <taxon>Mortierellomycotina</taxon>
        <taxon>Mortierellomycetes</taxon>
        <taxon>Mortierellales</taxon>
        <taxon>Mortierellaceae</taxon>
        <taxon>Linnemannia</taxon>
    </lineage>
</organism>
<dbReference type="OrthoDB" id="2420854at2759"/>
<dbReference type="AlphaFoldDB" id="A0A197JCH9"/>
<reference evidence="2 3" key="1">
    <citation type="submission" date="2016-05" db="EMBL/GenBank/DDBJ databases">
        <title>Genome sequencing reveals origins of a unique bacterial endosymbiosis in the earliest lineages of terrestrial Fungi.</title>
        <authorList>
            <consortium name="DOE Joint Genome Institute"/>
            <person name="Uehling J."/>
            <person name="Gryganskyi A."/>
            <person name="Hameed K."/>
            <person name="Tschaplinski T."/>
            <person name="Misztal P."/>
            <person name="Wu S."/>
            <person name="Desiro A."/>
            <person name="Vande Pol N."/>
            <person name="Du Z.-Y."/>
            <person name="Zienkiewicz A."/>
            <person name="Zienkiewicz K."/>
            <person name="Morin E."/>
            <person name="Tisserant E."/>
            <person name="Splivallo R."/>
            <person name="Hainaut M."/>
            <person name="Henrissat B."/>
            <person name="Ohm R."/>
            <person name="Kuo A."/>
            <person name="Yan J."/>
            <person name="Lipzen A."/>
            <person name="Nolan M."/>
            <person name="Labutti K."/>
            <person name="Barry K."/>
            <person name="Goldstein A."/>
            <person name="Labbe J."/>
            <person name="Schadt C."/>
            <person name="Tuskan G."/>
            <person name="Grigoriev I."/>
            <person name="Martin F."/>
            <person name="Vilgalys R."/>
            <person name="Bonito G."/>
        </authorList>
    </citation>
    <scope>NUCLEOTIDE SEQUENCE [LARGE SCALE GENOMIC DNA]</scope>
    <source>
        <strain evidence="2 3">AG-77</strain>
    </source>
</reference>
<evidence type="ECO:0000256" key="1">
    <source>
        <dbReference type="SAM" id="SignalP"/>
    </source>
</evidence>
<sequence>MHFKSLLLLCGLISFTAAVSPNKCMRDETRVCCNNGGNNCQTSGSGGSCALVYCCTTITRTSKGVDISSCRQLQ</sequence>
<accession>A0A197JCH9</accession>
<name>A0A197JCH9_9FUNG</name>
<protein>
    <submittedName>
        <fullName evidence="2">Uncharacterized protein</fullName>
    </submittedName>
</protein>
<evidence type="ECO:0000313" key="2">
    <source>
        <dbReference type="EMBL" id="OAQ22815.1"/>
    </source>
</evidence>
<evidence type="ECO:0000313" key="3">
    <source>
        <dbReference type="Proteomes" id="UP000078512"/>
    </source>
</evidence>
<dbReference type="Proteomes" id="UP000078512">
    <property type="component" value="Unassembled WGS sequence"/>
</dbReference>